<dbReference type="InterPro" id="IPR000560">
    <property type="entry name" value="His_Pase_clade-2"/>
</dbReference>
<dbReference type="InterPro" id="IPR029033">
    <property type="entry name" value="His_PPase_superfam"/>
</dbReference>
<dbReference type="CDD" id="cd07061">
    <property type="entry name" value="HP_HAP_like"/>
    <property type="match status" value="1"/>
</dbReference>
<dbReference type="OMA" id="VFNDRIP"/>
<dbReference type="InterPro" id="IPR033379">
    <property type="entry name" value="Acid_Pase_AS"/>
</dbReference>
<evidence type="ECO:0000256" key="1">
    <source>
        <dbReference type="ARBA" id="ARBA00005375"/>
    </source>
</evidence>
<feature type="non-terminal residue" evidence="2">
    <location>
        <position position="251"/>
    </location>
</feature>
<dbReference type="PROSITE" id="PS00778">
    <property type="entry name" value="HIS_ACID_PHOSPHAT_2"/>
    <property type="match status" value="1"/>
</dbReference>
<comment type="caution">
    <text evidence="2">The sequence shown here is derived from an EMBL/GenBank/DDBJ whole genome shotgun (WGS) entry which is preliminary data.</text>
</comment>
<dbReference type="GO" id="GO:0007040">
    <property type="term" value="P:lysosome organization"/>
    <property type="evidence" value="ECO:0007669"/>
    <property type="project" value="TreeGrafter"/>
</dbReference>
<reference evidence="2 3" key="1">
    <citation type="journal article" date="2018" name="Nat. Ecol. Evol.">
        <title>Shark genomes provide insights into elasmobranch evolution and the origin of vertebrates.</title>
        <authorList>
            <person name="Hara Y"/>
            <person name="Yamaguchi K"/>
            <person name="Onimaru K"/>
            <person name="Kadota M"/>
            <person name="Koyanagi M"/>
            <person name="Keeley SD"/>
            <person name="Tatsumi K"/>
            <person name="Tanaka K"/>
            <person name="Motone F"/>
            <person name="Kageyama Y"/>
            <person name="Nozu R"/>
            <person name="Adachi N"/>
            <person name="Nishimura O"/>
            <person name="Nakagawa R"/>
            <person name="Tanegashima C"/>
            <person name="Kiyatake I"/>
            <person name="Matsumoto R"/>
            <person name="Murakumo K"/>
            <person name="Nishida K"/>
            <person name="Terakita A"/>
            <person name="Kuratani S"/>
            <person name="Sato K"/>
            <person name="Hyodo S Kuraku.S."/>
        </authorList>
    </citation>
    <scope>NUCLEOTIDE SEQUENCE [LARGE SCALE GENOMIC DNA]</scope>
</reference>
<keyword evidence="3" id="KW-1185">Reference proteome</keyword>
<dbReference type="InterPro" id="IPR050645">
    <property type="entry name" value="Histidine_acid_phosphatase"/>
</dbReference>
<accession>A0A401PXT1</accession>
<dbReference type="AlphaFoldDB" id="A0A401PXT1"/>
<comment type="similarity">
    <text evidence="1">Belongs to the histidine acid phosphatase family.</text>
</comment>
<protein>
    <submittedName>
        <fullName evidence="2">Uncharacterized protein</fullName>
    </submittedName>
</protein>
<dbReference type="Gene3D" id="3.40.50.1240">
    <property type="entry name" value="Phosphoglycerate mutase-like"/>
    <property type="match status" value="1"/>
</dbReference>
<dbReference type="Proteomes" id="UP000288216">
    <property type="component" value="Unassembled WGS sequence"/>
</dbReference>
<dbReference type="GO" id="GO:0003993">
    <property type="term" value="F:acid phosphatase activity"/>
    <property type="evidence" value="ECO:0007669"/>
    <property type="project" value="TreeGrafter"/>
</dbReference>
<dbReference type="SUPFAM" id="SSF53254">
    <property type="entry name" value="Phosphoglycerate mutase-like"/>
    <property type="match status" value="1"/>
</dbReference>
<dbReference type="EMBL" id="BFAA01011678">
    <property type="protein sequence ID" value="GCB77941.1"/>
    <property type="molecule type" value="Genomic_DNA"/>
</dbReference>
<dbReference type="OrthoDB" id="258392at2759"/>
<name>A0A401PXT1_SCYTO</name>
<dbReference type="PANTHER" id="PTHR11567">
    <property type="entry name" value="ACID PHOSPHATASE-RELATED"/>
    <property type="match status" value="1"/>
</dbReference>
<dbReference type="GO" id="GO:0005764">
    <property type="term" value="C:lysosome"/>
    <property type="evidence" value="ECO:0007669"/>
    <property type="project" value="TreeGrafter"/>
</dbReference>
<evidence type="ECO:0000313" key="3">
    <source>
        <dbReference type="Proteomes" id="UP000288216"/>
    </source>
</evidence>
<dbReference type="PANTHER" id="PTHR11567:SF210">
    <property type="entry name" value="ACID PHOSPHATASE 5-RELATED"/>
    <property type="match status" value="1"/>
</dbReference>
<organism evidence="2 3">
    <name type="scientific">Scyliorhinus torazame</name>
    <name type="common">Cloudy catshark</name>
    <name type="synonym">Catulus torazame</name>
    <dbReference type="NCBI Taxonomy" id="75743"/>
    <lineage>
        <taxon>Eukaryota</taxon>
        <taxon>Metazoa</taxon>
        <taxon>Chordata</taxon>
        <taxon>Craniata</taxon>
        <taxon>Vertebrata</taxon>
        <taxon>Chondrichthyes</taxon>
        <taxon>Elasmobranchii</taxon>
        <taxon>Galeomorphii</taxon>
        <taxon>Galeoidea</taxon>
        <taxon>Carcharhiniformes</taxon>
        <taxon>Scyliorhinidae</taxon>
        <taxon>Scyliorhinus</taxon>
    </lineage>
</organism>
<gene>
    <name evidence="2" type="ORF">scyTo_0017679</name>
</gene>
<dbReference type="Pfam" id="PF00328">
    <property type="entry name" value="His_Phos_2"/>
    <property type="match status" value="1"/>
</dbReference>
<dbReference type="STRING" id="75743.A0A401PXT1"/>
<evidence type="ECO:0000313" key="2">
    <source>
        <dbReference type="EMBL" id="GCB77941.1"/>
    </source>
</evidence>
<sequence>MRQHYELGQYLRRRYKDFLNSLYEREEIYVRSTDIDRTLMSAESDLAGLYPPHGGQIFNPDLKWQPIPVHTVPVKDEKLLLYPLRNCPRFDELTVETENCSEYKEILKANEDFLKRISTNTGIPSKYLLLRNVWSIYDTLYCEQVHNFSLPSWVTPDEMEHMRQLKEFVIKSDYGLYKPKEKSRLQGGVLLKQILQNIAQVVNQTNSTHKFIMYSAHDTTIVALQMALDVYSIAPTYAACYMVELYQEKNG</sequence>
<proteinExistence type="inferred from homology"/>